<comment type="domain">
    <text evidence="5">The PPC domain mediates interactions between AHL proteins.</text>
</comment>
<reference evidence="8" key="1">
    <citation type="submission" date="2019-11" db="EMBL/GenBank/DDBJ databases">
        <authorList>
            <person name="Liu Y."/>
            <person name="Hou J."/>
            <person name="Li T.-Q."/>
            <person name="Guan C.-H."/>
            <person name="Wu X."/>
            <person name="Wu H.-Z."/>
            <person name="Ling F."/>
            <person name="Zhang R."/>
            <person name="Shi X.-G."/>
            <person name="Ren J.-P."/>
            <person name="Chen E.-F."/>
            <person name="Sun J.-M."/>
        </authorList>
    </citation>
    <scope>NUCLEOTIDE SEQUENCE</scope>
    <source>
        <strain evidence="8">Adult_tree_wgs_1</strain>
        <tissue evidence="8">Leaves</tissue>
    </source>
</reference>
<dbReference type="GO" id="GO:0003680">
    <property type="term" value="F:minor groove of adenine-thymine-rich DNA binding"/>
    <property type="evidence" value="ECO:0007669"/>
    <property type="project" value="UniProtKB-UniRule"/>
</dbReference>
<dbReference type="PANTHER" id="PTHR31500">
    <property type="entry name" value="AT-HOOK MOTIF NUCLEAR-LOCALIZED PROTEIN 9"/>
    <property type="match status" value="1"/>
</dbReference>
<dbReference type="GO" id="GO:0005634">
    <property type="term" value="C:nucleus"/>
    <property type="evidence" value="ECO:0007669"/>
    <property type="project" value="UniProtKB-SubCell"/>
</dbReference>
<accession>A0A834LE81</accession>
<dbReference type="InterPro" id="IPR039605">
    <property type="entry name" value="AHL"/>
</dbReference>
<sequence length="438" mass="45624">MRVAFSTDGAAVYRPMIPPPPFQGGGGSPAVPPSQAKKKRGRPRKYEVEGGTTMSPLPLPPQTEVGFQPSGGGGGGTYLDAEDSGGIPEIKKTRGRPRKFTVEGGGVPSAAAAAAAAAQLEAVFQASGLSSPAIMGSSSAGKKAMGRPKGAKGRKQEQVADMGGSLFMQRYPYTILLHGAKDPIVKVDQQKRDDESPDYCGRKCFIYVVKAPRVAHRTVMEEAGVRAIEHVDNVFLVKEDISTRITSFSENGTRGLCVLSANGTVSKVTLRHVSTSGGTVVTYEGRYDILRLSNPDMLVETGGQHSRTGGLSVTLAGPDGRIFGGSVAGVLTAASPVQVVLGYLISGQEDFILPTQAGREDFKSPTQAVQEDFKSPTEAGPSTAPPNVVPGASAAGSPISWGTMSDSSGGPGSPLNQSTQAYNNGSNQQEMNSLSWLN</sequence>
<dbReference type="PROSITE" id="PS51742">
    <property type="entry name" value="PPC"/>
    <property type="match status" value="1"/>
</dbReference>
<feature type="compositionally biased region" description="Basic residues" evidence="6">
    <location>
        <begin position="144"/>
        <end position="153"/>
    </location>
</feature>
<evidence type="ECO:0000313" key="8">
    <source>
        <dbReference type="EMBL" id="KAF7130848.1"/>
    </source>
</evidence>
<evidence type="ECO:0000256" key="6">
    <source>
        <dbReference type="SAM" id="MobiDB-lite"/>
    </source>
</evidence>
<organism evidence="8 9">
    <name type="scientific">Rhododendron simsii</name>
    <name type="common">Sims's rhododendron</name>
    <dbReference type="NCBI Taxonomy" id="118357"/>
    <lineage>
        <taxon>Eukaryota</taxon>
        <taxon>Viridiplantae</taxon>
        <taxon>Streptophyta</taxon>
        <taxon>Embryophyta</taxon>
        <taxon>Tracheophyta</taxon>
        <taxon>Spermatophyta</taxon>
        <taxon>Magnoliopsida</taxon>
        <taxon>eudicotyledons</taxon>
        <taxon>Gunneridae</taxon>
        <taxon>Pentapetalae</taxon>
        <taxon>asterids</taxon>
        <taxon>Ericales</taxon>
        <taxon>Ericaceae</taxon>
        <taxon>Ericoideae</taxon>
        <taxon>Rhodoreae</taxon>
        <taxon>Rhododendron</taxon>
    </lineage>
</organism>
<feature type="region of interest" description="Disordered" evidence="6">
    <location>
        <begin position="135"/>
        <end position="156"/>
    </location>
</feature>
<evidence type="ECO:0000256" key="2">
    <source>
        <dbReference type="ARBA" id="ARBA00023015"/>
    </source>
</evidence>
<evidence type="ECO:0000256" key="3">
    <source>
        <dbReference type="ARBA" id="ARBA00023125"/>
    </source>
</evidence>
<keyword evidence="4 5" id="KW-0804">Transcription</keyword>
<dbReference type="Pfam" id="PF03479">
    <property type="entry name" value="PCC"/>
    <property type="match status" value="1"/>
</dbReference>
<proteinExistence type="predicted"/>
<dbReference type="CDD" id="cd11378">
    <property type="entry name" value="DUF296"/>
    <property type="match status" value="1"/>
</dbReference>
<dbReference type="PANTHER" id="PTHR31500:SF57">
    <property type="entry name" value="AT-HOOK MOTIF NUCLEAR-LOCALIZED PROTEIN 10"/>
    <property type="match status" value="1"/>
</dbReference>
<protein>
    <recommendedName>
        <fullName evidence="5">AT-hook motif nuclear-localized protein</fullName>
    </recommendedName>
</protein>
<feature type="compositionally biased region" description="Polar residues" evidence="6">
    <location>
        <begin position="400"/>
        <end position="438"/>
    </location>
</feature>
<name>A0A834LE81_RHOSS</name>
<evidence type="ECO:0000313" key="9">
    <source>
        <dbReference type="Proteomes" id="UP000626092"/>
    </source>
</evidence>
<dbReference type="Proteomes" id="UP000626092">
    <property type="component" value="Unassembled WGS sequence"/>
</dbReference>
<dbReference type="SMART" id="SM00384">
    <property type="entry name" value="AT_hook"/>
    <property type="match status" value="3"/>
</dbReference>
<evidence type="ECO:0000259" key="7">
    <source>
        <dbReference type="PROSITE" id="PS51742"/>
    </source>
</evidence>
<dbReference type="EMBL" id="WJXA01000010">
    <property type="protein sequence ID" value="KAF7130848.1"/>
    <property type="molecule type" value="Genomic_DNA"/>
</dbReference>
<feature type="region of interest" description="Disordered" evidence="6">
    <location>
        <begin position="362"/>
        <end position="438"/>
    </location>
</feature>
<dbReference type="OrthoDB" id="1635840at2759"/>
<dbReference type="Gene3D" id="3.30.1330.80">
    <property type="entry name" value="Hypothetical protein, similar to alpha- acetolactate decarboxylase, domain 2"/>
    <property type="match status" value="1"/>
</dbReference>
<keyword evidence="9" id="KW-1185">Reference proteome</keyword>
<keyword evidence="3 5" id="KW-0238">DNA-binding</keyword>
<comment type="function">
    <text evidence="1 5">Transcription factor that specifically binds AT-rich DNA sequences related to the nuclear matrix attachment regions (MARs).</text>
</comment>
<dbReference type="AlphaFoldDB" id="A0A834LE81"/>
<comment type="caution">
    <text evidence="8">The sequence shown here is derived from an EMBL/GenBank/DDBJ whole genome shotgun (WGS) entry which is preliminary data.</text>
</comment>
<dbReference type="InterPro" id="IPR017956">
    <property type="entry name" value="AT_hook_DNA-bd_motif"/>
</dbReference>
<dbReference type="SUPFAM" id="SSF117856">
    <property type="entry name" value="AF0104/ALDC/Ptd012-like"/>
    <property type="match status" value="1"/>
</dbReference>
<feature type="region of interest" description="Disordered" evidence="6">
    <location>
        <begin position="1"/>
        <end position="76"/>
    </location>
</feature>
<evidence type="ECO:0000256" key="4">
    <source>
        <dbReference type="ARBA" id="ARBA00023163"/>
    </source>
</evidence>
<dbReference type="InterPro" id="IPR005175">
    <property type="entry name" value="PPC_dom"/>
</dbReference>
<evidence type="ECO:0000256" key="1">
    <source>
        <dbReference type="ARBA" id="ARBA00003687"/>
    </source>
</evidence>
<feature type="domain" description="PPC" evidence="7">
    <location>
        <begin position="225"/>
        <end position="365"/>
    </location>
</feature>
<gene>
    <name evidence="8" type="ORF">RHSIM_Rhsim10G0191500</name>
</gene>
<comment type="subcellular location">
    <subcellularLocation>
        <location evidence="5">Nucleus</location>
    </subcellularLocation>
</comment>
<evidence type="ECO:0000256" key="5">
    <source>
        <dbReference type="RuleBase" id="RU367031"/>
    </source>
</evidence>
<dbReference type="PRINTS" id="PR00929">
    <property type="entry name" value="ATHOOK"/>
</dbReference>
<keyword evidence="2 5" id="KW-0805">Transcription regulation</keyword>
<keyword evidence="5" id="KW-0539">Nucleus</keyword>